<comment type="catalytic activity">
    <reaction evidence="23">
        <text>sulcatone + NADPH + O2 + H(+) = 4-methylpent-3-en-1-yl acetate + NADP(+) + H2O</text>
        <dbReference type="Rhea" id="RHEA:54864"/>
        <dbReference type="ChEBI" id="CHEBI:15377"/>
        <dbReference type="ChEBI" id="CHEBI:15378"/>
        <dbReference type="ChEBI" id="CHEBI:15379"/>
        <dbReference type="ChEBI" id="CHEBI:16310"/>
        <dbReference type="ChEBI" id="CHEBI:57783"/>
        <dbReference type="ChEBI" id="CHEBI:58349"/>
        <dbReference type="ChEBI" id="CHEBI:138373"/>
    </reaction>
    <physiologicalReaction direction="left-to-right" evidence="23">
        <dbReference type="Rhea" id="RHEA:54865"/>
    </physiologicalReaction>
</comment>
<dbReference type="GO" id="GO:0004499">
    <property type="term" value="F:N,N-dimethylaniline monooxygenase activity"/>
    <property type="evidence" value="ECO:0007669"/>
    <property type="project" value="UniProtKB-UniRule"/>
</dbReference>
<dbReference type="GO" id="GO:0034899">
    <property type="term" value="F:trimethylamine monooxygenase activity"/>
    <property type="evidence" value="ECO:0007669"/>
    <property type="project" value="UniProtKB-EC"/>
</dbReference>
<comment type="catalytic activity">
    <reaction evidence="28">
        <text>octan-3-one + NADPH + O2 + H(+) = ethyl hexanoate + NADP(+) + H2O</text>
        <dbReference type="Rhea" id="RHEA:54856"/>
        <dbReference type="ChEBI" id="CHEBI:15377"/>
        <dbReference type="ChEBI" id="CHEBI:15378"/>
        <dbReference type="ChEBI" id="CHEBI:15379"/>
        <dbReference type="ChEBI" id="CHEBI:57783"/>
        <dbReference type="ChEBI" id="CHEBI:58349"/>
        <dbReference type="ChEBI" id="CHEBI:80946"/>
        <dbReference type="ChEBI" id="CHEBI:86055"/>
    </reaction>
    <physiologicalReaction direction="left-to-right" evidence="28">
        <dbReference type="Rhea" id="RHEA:54857"/>
    </physiologicalReaction>
</comment>
<comment type="catalytic activity">
    <reaction evidence="30">
        <text>heptan-4-one + NADPH + O2 + H(+) = propyl butanoate + NADP(+) + H2O</text>
        <dbReference type="Rhea" id="RHEA:54852"/>
        <dbReference type="ChEBI" id="CHEBI:15377"/>
        <dbReference type="ChEBI" id="CHEBI:15378"/>
        <dbReference type="ChEBI" id="CHEBI:15379"/>
        <dbReference type="ChEBI" id="CHEBI:57783"/>
        <dbReference type="ChEBI" id="CHEBI:58349"/>
        <dbReference type="ChEBI" id="CHEBI:89484"/>
        <dbReference type="ChEBI" id="CHEBI:89719"/>
    </reaction>
    <physiologicalReaction direction="left-to-right" evidence="30">
        <dbReference type="Rhea" id="RHEA:54853"/>
    </physiologicalReaction>
</comment>
<evidence type="ECO:0000256" key="24">
    <source>
        <dbReference type="ARBA" id="ARBA00047864"/>
    </source>
</evidence>
<comment type="catalytic activity">
    <reaction evidence="24">
        <text>NADPH + O2 + H(+) = H2O2 + NADP(+)</text>
        <dbReference type="Rhea" id="RHEA:11260"/>
        <dbReference type="ChEBI" id="CHEBI:15378"/>
        <dbReference type="ChEBI" id="CHEBI:15379"/>
        <dbReference type="ChEBI" id="CHEBI:16240"/>
        <dbReference type="ChEBI" id="CHEBI:57783"/>
        <dbReference type="ChEBI" id="CHEBI:58349"/>
        <dbReference type="EC" id="1.6.3.1"/>
    </reaction>
    <physiologicalReaction direction="left-to-right" evidence="24">
        <dbReference type="Rhea" id="RHEA:11261"/>
    </physiologicalReaction>
</comment>
<dbReference type="Pfam" id="PF00743">
    <property type="entry name" value="FMO-like"/>
    <property type="match status" value="1"/>
</dbReference>
<evidence type="ECO:0000256" key="29">
    <source>
        <dbReference type="ARBA" id="ARBA00048989"/>
    </source>
</evidence>
<evidence type="ECO:0000256" key="2">
    <source>
        <dbReference type="ARBA" id="ARBA00004389"/>
    </source>
</evidence>
<evidence type="ECO:0000256" key="13">
    <source>
        <dbReference type="ARBA" id="ARBA00022989"/>
    </source>
</evidence>
<keyword evidence="17 33" id="KW-0472">Membrane</keyword>
<dbReference type="PIRSF" id="PIRSF000332">
    <property type="entry name" value="FMO"/>
    <property type="match status" value="1"/>
</dbReference>
<evidence type="ECO:0000313" key="36">
    <source>
        <dbReference type="Proteomes" id="UP000694546"/>
    </source>
</evidence>
<keyword evidence="36" id="KW-1185">Reference proteome</keyword>
<dbReference type="EC" id="1.-.-.-" evidence="34"/>
<dbReference type="InterPro" id="IPR050346">
    <property type="entry name" value="FMO-like"/>
</dbReference>
<comment type="similarity">
    <text evidence="4 33 34">Belongs to the FMO family.</text>
</comment>
<evidence type="ECO:0000256" key="11">
    <source>
        <dbReference type="ARBA" id="ARBA00022848"/>
    </source>
</evidence>
<evidence type="ECO:0000256" key="27">
    <source>
        <dbReference type="ARBA" id="ARBA00048088"/>
    </source>
</evidence>
<dbReference type="PANTHER" id="PTHR23023">
    <property type="entry name" value="DIMETHYLANILINE MONOOXYGENASE"/>
    <property type="match status" value="1"/>
</dbReference>
<comment type="subcellular location">
    <subcellularLocation>
        <location evidence="2">Endoplasmic reticulum membrane</location>
        <topology evidence="2">Single-pass membrane protein</topology>
    </subcellularLocation>
    <subcellularLocation>
        <location evidence="3">Microsome membrane</location>
    </subcellularLocation>
</comment>
<proteinExistence type="inferred from homology"/>
<gene>
    <name evidence="35" type="primary">LOC115555723</name>
</gene>
<evidence type="ECO:0000256" key="33">
    <source>
        <dbReference type="PIRNR" id="PIRNR000332"/>
    </source>
</evidence>
<evidence type="ECO:0000256" key="34">
    <source>
        <dbReference type="RuleBase" id="RU361177"/>
    </source>
</evidence>
<sequence length="555" mass="63020">MTRRVAVIGAGCSGLACIKTCLDEGLEPVCFESSDDIGGLWRFKENPEPNRASIYHSVIINTSKEMMCYSDFPIPAEYPNYMHNSLIMEYFRKYAEHFQLTKHIRFKTTVLQVKQRTDFSHSGQWDVETENSEGKRQKHIFDAVMICIGHHCHPNMPLQDFPGIDSFKGVYFHSRDYKTPEQWRNKKVVVIGIGNSGGDIAVELSRFSKQVYLSTRRGAWILNRVGDNGWPLDLSFNRILNYAKLLLPFNVFCSLGERALNQRFNHSLYNLKPKHRLFNQHPTLNDDLPNRILSGTVQVKPNIHRFQGSSVEFDDGSVVDDIDLVVFATGYSFSFPFLASNVLPVSGNKASLYKYVFPPDLERNTLAVIGLVQPLGAIMPISEIQARWATRVFKGCSKCPSVAAMLKEVECKQETMARRYVSSPRHTIQVDFVDYMDEVADQFGVRPSILRLFLTDPRVALSVLFGPSTPYQYRLRGPGKWAGARQAILTQWDRVIQPMMTNGCNHPEPKRSVLVPLALLATALGVASYYNRNSLPSILQDPSALLDRIKRFRLL</sequence>
<evidence type="ECO:0000256" key="30">
    <source>
        <dbReference type="ARBA" id="ARBA00048990"/>
    </source>
</evidence>
<dbReference type="Gene3D" id="3.50.50.60">
    <property type="entry name" value="FAD/NAD(P)-binding domain"/>
    <property type="match status" value="3"/>
</dbReference>
<comment type="catalytic activity">
    <reaction evidence="27">
        <text>trimethylamine + NADPH + O2 = trimethylamine N-oxide + NADP(+) + H2O</text>
        <dbReference type="Rhea" id="RHEA:31979"/>
        <dbReference type="ChEBI" id="CHEBI:15377"/>
        <dbReference type="ChEBI" id="CHEBI:15379"/>
        <dbReference type="ChEBI" id="CHEBI:15724"/>
        <dbReference type="ChEBI" id="CHEBI:57783"/>
        <dbReference type="ChEBI" id="CHEBI:58349"/>
        <dbReference type="ChEBI" id="CHEBI:58389"/>
        <dbReference type="EC" id="1.14.13.148"/>
    </reaction>
    <physiologicalReaction direction="left-to-right" evidence="27">
        <dbReference type="Rhea" id="RHEA:31980"/>
    </physiologicalReaction>
</comment>
<keyword evidence="16" id="KW-0443">Lipid metabolism</keyword>
<evidence type="ECO:0000256" key="31">
    <source>
        <dbReference type="ARBA" id="ARBA00049443"/>
    </source>
</evidence>
<dbReference type="InterPro" id="IPR020946">
    <property type="entry name" value="Flavin_mOase-like"/>
</dbReference>
<dbReference type="Proteomes" id="UP000694546">
    <property type="component" value="Chromosome 12"/>
</dbReference>
<evidence type="ECO:0000256" key="8">
    <source>
        <dbReference type="ARBA" id="ARBA00022692"/>
    </source>
</evidence>
<comment type="function">
    <text evidence="19">Broad spectrum monooxygenase that catalyzes the oxygenation of a wide variety of nitrogen- and sulfur-containing compounds including xenobiotics. Catalyzes the S-oxygenation of hypotaurine to produce taurine, an organic osmolyte involved in cell volume regulation as well as a variety of cytoprotective and developmental processes. In vitro, catalyzes the N-oxygenation of trimethylamine (TMA) to produce trimethylamine N-oxide (TMAO) and could therefore participate to the detoxification of this compound that is generated by the action of gut microbiota from dietary precursors such as choline, choline containing compounds, betaine or L-carnitine.</text>
</comment>
<comment type="cofactor">
    <cofactor evidence="1 33 34">
        <name>FAD</name>
        <dbReference type="ChEBI" id="CHEBI:57692"/>
    </cofactor>
</comment>
<dbReference type="InterPro" id="IPR002257">
    <property type="entry name" value="Flavin_mOase_5"/>
</dbReference>
<comment type="catalytic activity">
    <reaction evidence="29">
        <text>(2E)-geranial + NADPH + O2 + H(+) = (1E)-2,6-dimethylhepta-1,5-dien-1-yl formate + NADP(+) + H2O</text>
        <dbReference type="Rhea" id="RHEA:54860"/>
        <dbReference type="ChEBI" id="CHEBI:15377"/>
        <dbReference type="ChEBI" id="CHEBI:15378"/>
        <dbReference type="ChEBI" id="CHEBI:15379"/>
        <dbReference type="ChEBI" id="CHEBI:16980"/>
        <dbReference type="ChEBI" id="CHEBI:57783"/>
        <dbReference type="ChEBI" id="CHEBI:58349"/>
        <dbReference type="ChEBI" id="CHEBI:138375"/>
    </reaction>
    <physiologicalReaction direction="left-to-right" evidence="29">
        <dbReference type="Rhea" id="RHEA:54861"/>
    </physiologicalReaction>
</comment>
<keyword evidence="10 33" id="KW-0274">FAD</keyword>
<comment type="catalytic activity">
    <reaction evidence="26">
        <text>hypotaurine + NADPH + O2 + H(+) = taurine + NADP(+) + H2O</text>
        <dbReference type="Rhea" id="RHEA:69819"/>
        <dbReference type="ChEBI" id="CHEBI:15377"/>
        <dbReference type="ChEBI" id="CHEBI:15378"/>
        <dbReference type="ChEBI" id="CHEBI:15379"/>
        <dbReference type="ChEBI" id="CHEBI:57783"/>
        <dbReference type="ChEBI" id="CHEBI:57853"/>
        <dbReference type="ChEBI" id="CHEBI:58349"/>
        <dbReference type="ChEBI" id="CHEBI:507393"/>
        <dbReference type="EC" id="1.14.13.8"/>
    </reaction>
    <physiologicalReaction direction="left-to-right" evidence="26">
        <dbReference type="Rhea" id="RHEA:69820"/>
    </physiologicalReaction>
</comment>
<dbReference type="InterPro" id="IPR036188">
    <property type="entry name" value="FAD/NAD-bd_sf"/>
</dbReference>
<dbReference type="GO" id="GO:0016174">
    <property type="term" value="F:NAD(P)H oxidase H2O2-forming activity"/>
    <property type="evidence" value="ECO:0007669"/>
    <property type="project" value="UniProtKB-EC"/>
</dbReference>
<dbReference type="GO" id="GO:0006629">
    <property type="term" value="P:lipid metabolic process"/>
    <property type="evidence" value="ECO:0007669"/>
    <property type="project" value="UniProtKB-KW"/>
</dbReference>
<dbReference type="PROSITE" id="PS51257">
    <property type="entry name" value="PROKAR_LIPOPROTEIN"/>
    <property type="match status" value="1"/>
</dbReference>
<evidence type="ECO:0000256" key="6">
    <source>
        <dbReference type="ARBA" id="ARBA00022553"/>
    </source>
</evidence>
<keyword evidence="14 33" id="KW-0560">Oxidoreductase</keyword>
<evidence type="ECO:0000256" key="12">
    <source>
        <dbReference type="ARBA" id="ARBA00022857"/>
    </source>
</evidence>
<evidence type="ECO:0000256" key="25">
    <source>
        <dbReference type="ARBA" id="ARBA00047977"/>
    </source>
</evidence>
<evidence type="ECO:0000256" key="4">
    <source>
        <dbReference type="ARBA" id="ARBA00009183"/>
    </source>
</evidence>
<evidence type="ECO:0000256" key="3">
    <source>
        <dbReference type="ARBA" id="ARBA00004524"/>
    </source>
</evidence>
<evidence type="ECO:0000256" key="17">
    <source>
        <dbReference type="ARBA" id="ARBA00023136"/>
    </source>
</evidence>
<keyword evidence="11" id="KW-0492">Microsome</keyword>
<keyword evidence="7 33" id="KW-0285">Flavoprotein</keyword>
<evidence type="ECO:0000256" key="19">
    <source>
        <dbReference type="ARBA" id="ARBA00045957"/>
    </source>
</evidence>
<evidence type="ECO:0000256" key="32">
    <source>
        <dbReference type="ARBA" id="ARBA00049475"/>
    </source>
</evidence>
<evidence type="ECO:0000256" key="21">
    <source>
        <dbReference type="ARBA" id="ARBA00047426"/>
    </source>
</evidence>
<evidence type="ECO:0000256" key="7">
    <source>
        <dbReference type="ARBA" id="ARBA00022630"/>
    </source>
</evidence>
<dbReference type="SUPFAM" id="SSF51905">
    <property type="entry name" value="FAD/NAD(P)-binding domain"/>
    <property type="match status" value="2"/>
</dbReference>
<reference evidence="35" key="2">
    <citation type="submission" date="2025-09" db="UniProtKB">
        <authorList>
            <consortium name="Ensembl"/>
        </authorList>
    </citation>
    <scope>IDENTIFICATION</scope>
</reference>
<name>A0A8C5AWY8_GADMO</name>
<dbReference type="Ensembl" id="ENSGMOT00000062155.1">
    <property type="protein sequence ID" value="ENSGMOP00000038566.1"/>
    <property type="gene ID" value="ENSGMOG00000026229.1"/>
</dbReference>
<keyword evidence="6" id="KW-0597">Phosphoprotein</keyword>
<keyword evidence="12 33" id="KW-0521">NADP</keyword>
<dbReference type="AlphaFoldDB" id="A0A8C5AWY8"/>
<dbReference type="GO" id="GO:0050661">
    <property type="term" value="F:NADP binding"/>
    <property type="evidence" value="ECO:0007669"/>
    <property type="project" value="InterPro"/>
</dbReference>
<keyword evidence="8" id="KW-0812">Transmembrane</keyword>
<comment type="function">
    <text evidence="18">Acts as a Baeyer-Villiger monooxygenase on a broad range of substrates. Catalyzes the insertion of an oxygen atom into a carbon-carbon bond adjacent to a carbonyl, which converts ketones to esters. Active on diverse carbonyl compounds, whereas soft nucleophiles are mostly non- or poorly reactive. In contrast with other forms of FMO it is non- or poorly active on 'classical' substrates such as drugs, pesticides, and dietary components containing soft nucleophilic heteroatoms. Able to oxidize drug molecules bearing a carbonyl group on an aliphatic chain, such as nabumetone and pentoxifylline. Also, in the absence of substrates, shows slow but yet significant NADPH oxidase activity. Acts as a positive modulator of cholesterol biosynthesis as well as glucose homeostasis, promoting metabolic aging via pleiotropic effects.</text>
</comment>
<evidence type="ECO:0000256" key="23">
    <source>
        <dbReference type="ARBA" id="ARBA00047855"/>
    </source>
</evidence>
<dbReference type="FunFam" id="3.50.50.60:FF:000159">
    <property type="entry name" value="Dimethylaniline monooxygenase [N-oxide-forming]"/>
    <property type="match status" value="1"/>
</dbReference>
<protein>
    <recommendedName>
        <fullName evidence="34">Flavin-containing monooxygenase</fullName>
        <ecNumber evidence="34">1.-.-.-</ecNumber>
    </recommendedName>
</protein>
<keyword evidence="5" id="KW-0488">Methylation</keyword>
<keyword evidence="9 33" id="KW-0256">Endoplasmic reticulum</keyword>
<dbReference type="InterPro" id="IPR000960">
    <property type="entry name" value="Flavin_mOase"/>
</dbReference>
<organism evidence="35 36">
    <name type="scientific">Gadus morhua</name>
    <name type="common">Atlantic cod</name>
    <dbReference type="NCBI Taxonomy" id="8049"/>
    <lineage>
        <taxon>Eukaryota</taxon>
        <taxon>Metazoa</taxon>
        <taxon>Chordata</taxon>
        <taxon>Craniata</taxon>
        <taxon>Vertebrata</taxon>
        <taxon>Euteleostomi</taxon>
        <taxon>Actinopterygii</taxon>
        <taxon>Neopterygii</taxon>
        <taxon>Teleostei</taxon>
        <taxon>Neoteleostei</taxon>
        <taxon>Acanthomorphata</taxon>
        <taxon>Zeiogadaria</taxon>
        <taxon>Gadariae</taxon>
        <taxon>Gadiformes</taxon>
        <taxon>Gadoidei</taxon>
        <taxon>Gadidae</taxon>
        <taxon>Gadus</taxon>
    </lineage>
</organism>
<keyword evidence="15 33" id="KW-0503">Monooxygenase</keyword>
<evidence type="ECO:0000256" key="1">
    <source>
        <dbReference type="ARBA" id="ARBA00001974"/>
    </source>
</evidence>
<comment type="catalytic activity">
    <reaction evidence="32">
        <text>octan-3-one + NADPH + O2 + H(+) = pentyl propanoate + NADP(+) + H2O</text>
        <dbReference type="Rhea" id="RHEA:54840"/>
        <dbReference type="ChEBI" id="CHEBI:15377"/>
        <dbReference type="ChEBI" id="CHEBI:15378"/>
        <dbReference type="ChEBI" id="CHEBI:15379"/>
        <dbReference type="ChEBI" id="CHEBI:57783"/>
        <dbReference type="ChEBI" id="CHEBI:58349"/>
        <dbReference type="ChEBI" id="CHEBI:80946"/>
        <dbReference type="ChEBI" id="CHEBI:87373"/>
    </reaction>
    <physiologicalReaction direction="left-to-right" evidence="32">
        <dbReference type="Rhea" id="RHEA:54841"/>
    </physiologicalReaction>
</comment>
<keyword evidence="13" id="KW-1133">Transmembrane helix</keyword>
<evidence type="ECO:0000256" key="9">
    <source>
        <dbReference type="ARBA" id="ARBA00022824"/>
    </source>
</evidence>
<evidence type="ECO:0000256" key="10">
    <source>
        <dbReference type="ARBA" id="ARBA00022827"/>
    </source>
</evidence>
<dbReference type="PRINTS" id="PR01125">
    <property type="entry name" value="FMOXYGENASE5"/>
</dbReference>
<dbReference type="GeneTree" id="ENSGT00940000160836"/>
<evidence type="ECO:0000313" key="35">
    <source>
        <dbReference type="Ensembl" id="ENSGMOP00000038566.1"/>
    </source>
</evidence>
<dbReference type="PRINTS" id="PR00370">
    <property type="entry name" value="FMOXYGENASE"/>
</dbReference>
<evidence type="ECO:0000256" key="20">
    <source>
        <dbReference type="ARBA" id="ARBA00047338"/>
    </source>
</evidence>
<comment type="catalytic activity">
    <reaction evidence="22">
        <text>heptan-2-one + NADPH + O2 + H(+) = pentyl acetate + NADP(+) + H2O</text>
        <dbReference type="Rhea" id="RHEA:54836"/>
        <dbReference type="ChEBI" id="CHEBI:5672"/>
        <dbReference type="ChEBI" id="CHEBI:15377"/>
        <dbReference type="ChEBI" id="CHEBI:15378"/>
        <dbReference type="ChEBI" id="CHEBI:15379"/>
        <dbReference type="ChEBI" id="CHEBI:57783"/>
        <dbReference type="ChEBI" id="CHEBI:58349"/>
        <dbReference type="ChEBI" id="CHEBI:87362"/>
    </reaction>
    <physiologicalReaction direction="left-to-right" evidence="22">
        <dbReference type="Rhea" id="RHEA:54837"/>
    </physiologicalReaction>
</comment>
<comment type="catalytic activity">
    <reaction evidence="25">
        <text>hexan-3-one + NADPH + O2 + H(+) = ethyl butanoate + NADP(+) + H2O</text>
        <dbReference type="Rhea" id="RHEA:54844"/>
        <dbReference type="ChEBI" id="CHEBI:15377"/>
        <dbReference type="ChEBI" id="CHEBI:15378"/>
        <dbReference type="ChEBI" id="CHEBI:15379"/>
        <dbReference type="ChEBI" id="CHEBI:57783"/>
        <dbReference type="ChEBI" id="CHEBI:58349"/>
        <dbReference type="ChEBI" id="CHEBI:88764"/>
        <dbReference type="ChEBI" id="CHEBI:89891"/>
    </reaction>
    <physiologicalReaction direction="left-to-right" evidence="25">
        <dbReference type="Rhea" id="RHEA:54845"/>
    </physiologicalReaction>
</comment>
<evidence type="ECO:0000256" key="14">
    <source>
        <dbReference type="ARBA" id="ARBA00023002"/>
    </source>
</evidence>
<evidence type="ECO:0000256" key="15">
    <source>
        <dbReference type="ARBA" id="ARBA00023033"/>
    </source>
</evidence>
<evidence type="ECO:0000256" key="22">
    <source>
        <dbReference type="ARBA" id="ARBA00047574"/>
    </source>
</evidence>
<accession>A0A8C5AWY8</accession>
<comment type="catalytic activity">
    <reaction evidence="20">
        <text>hypotaurine + NADH + O2 + H(+) = taurine + NAD(+) + H2O</text>
        <dbReference type="Rhea" id="RHEA:74111"/>
        <dbReference type="ChEBI" id="CHEBI:15377"/>
        <dbReference type="ChEBI" id="CHEBI:15378"/>
        <dbReference type="ChEBI" id="CHEBI:15379"/>
        <dbReference type="ChEBI" id="CHEBI:57540"/>
        <dbReference type="ChEBI" id="CHEBI:57853"/>
        <dbReference type="ChEBI" id="CHEBI:57945"/>
        <dbReference type="ChEBI" id="CHEBI:507393"/>
        <dbReference type="EC" id="1.14.13.8"/>
    </reaction>
    <physiologicalReaction direction="left-to-right" evidence="20">
        <dbReference type="Rhea" id="RHEA:74112"/>
    </physiologicalReaction>
</comment>
<evidence type="ECO:0000256" key="16">
    <source>
        <dbReference type="ARBA" id="ARBA00023098"/>
    </source>
</evidence>
<evidence type="ECO:0000256" key="26">
    <source>
        <dbReference type="ARBA" id="ARBA00048041"/>
    </source>
</evidence>
<comment type="catalytic activity">
    <reaction evidence="31">
        <text>N,N-dimethylaniline + NADPH + O2 + H(+) = N,N-dimethylaniline N-oxide + NADP(+) + H2O</text>
        <dbReference type="Rhea" id="RHEA:24468"/>
        <dbReference type="ChEBI" id="CHEBI:15377"/>
        <dbReference type="ChEBI" id="CHEBI:15378"/>
        <dbReference type="ChEBI" id="CHEBI:15379"/>
        <dbReference type="ChEBI" id="CHEBI:16269"/>
        <dbReference type="ChEBI" id="CHEBI:17735"/>
        <dbReference type="ChEBI" id="CHEBI:57783"/>
        <dbReference type="ChEBI" id="CHEBI:58349"/>
        <dbReference type="EC" id="1.14.13.8"/>
    </reaction>
    <physiologicalReaction direction="left-to-right" evidence="31">
        <dbReference type="Rhea" id="RHEA:24469"/>
    </physiologicalReaction>
</comment>
<dbReference type="GO" id="GO:0005789">
    <property type="term" value="C:endoplasmic reticulum membrane"/>
    <property type="evidence" value="ECO:0007669"/>
    <property type="project" value="UniProtKB-SubCell"/>
</dbReference>
<evidence type="ECO:0000256" key="18">
    <source>
        <dbReference type="ARBA" id="ARBA00045722"/>
    </source>
</evidence>
<evidence type="ECO:0000256" key="5">
    <source>
        <dbReference type="ARBA" id="ARBA00022481"/>
    </source>
</evidence>
<dbReference type="GO" id="GO:0050660">
    <property type="term" value="F:flavin adenine dinucleotide binding"/>
    <property type="evidence" value="ECO:0007669"/>
    <property type="project" value="InterPro"/>
</dbReference>
<comment type="catalytic activity">
    <reaction evidence="21">
        <text>hexan-3-one + NADPH + O2 + H(+) = propyl propanoate + NADP(+) + H2O</text>
        <dbReference type="Rhea" id="RHEA:54848"/>
        <dbReference type="ChEBI" id="CHEBI:15377"/>
        <dbReference type="ChEBI" id="CHEBI:15378"/>
        <dbReference type="ChEBI" id="CHEBI:15379"/>
        <dbReference type="ChEBI" id="CHEBI:57783"/>
        <dbReference type="ChEBI" id="CHEBI:58349"/>
        <dbReference type="ChEBI" id="CHEBI:89828"/>
        <dbReference type="ChEBI" id="CHEBI:89891"/>
    </reaction>
    <physiologicalReaction direction="left-to-right" evidence="21">
        <dbReference type="Rhea" id="RHEA:54849"/>
    </physiologicalReaction>
</comment>
<reference evidence="35" key="1">
    <citation type="submission" date="2025-08" db="UniProtKB">
        <authorList>
            <consortium name="Ensembl"/>
        </authorList>
    </citation>
    <scope>IDENTIFICATION</scope>
</reference>
<evidence type="ECO:0000256" key="28">
    <source>
        <dbReference type="ARBA" id="ARBA00048459"/>
    </source>
</evidence>